<evidence type="ECO:0000313" key="5">
    <source>
        <dbReference type="EMBL" id="CAG9993060.1"/>
    </source>
</evidence>
<dbReference type="PANTHER" id="PTHR44229">
    <property type="entry name" value="15-HYDROXYPROSTAGLANDIN DEHYDROGENASE [NAD(+)]"/>
    <property type="match status" value="1"/>
</dbReference>
<dbReference type="GO" id="GO:0005737">
    <property type="term" value="C:cytoplasm"/>
    <property type="evidence" value="ECO:0007669"/>
    <property type="project" value="TreeGrafter"/>
</dbReference>
<accession>A0A9N9UMR7</accession>
<evidence type="ECO:0000256" key="2">
    <source>
        <dbReference type="ARBA" id="ARBA00022857"/>
    </source>
</evidence>
<dbReference type="OrthoDB" id="37659at2759"/>
<comment type="caution">
    <text evidence="5">The sequence shown here is derived from an EMBL/GenBank/DDBJ whole genome shotgun (WGS) entry which is preliminary data.</text>
</comment>
<evidence type="ECO:0000256" key="1">
    <source>
        <dbReference type="ARBA" id="ARBA00006484"/>
    </source>
</evidence>
<evidence type="ECO:0000256" key="4">
    <source>
        <dbReference type="RuleBase" id="RU000363"/>
    </source>
</evidence>
<dbReference type="PRINTS" id="PR00081">
    <property type="entry name" value="GDHRDH"/>
</dbReference>
<comment type="similarity">
    <text evidence="1 4">Belongs to the short-chain dehydrogenases/reductases (SDR) family.</text>
</comment>
<keyword evidence="2" id="KW-0521">NADP</keyword>
<sequence>MSFSVADLFDSKISLIQRYGHIRLTKFTGINLCFAKLLLSKQCNVVLADLSLRQEAQEVVSHYSQTNSSSSSPTARAVFVKTDVTSWPALEAMFDVAYREFGDVDIVCPGAGVYEPHWSNFWCPPGSKQSRDAEDSGRYALLDINLTHPLRTTQLAISNWLHPRELPQSSPFPRPAKVSTSNPKRVIHIASVASYLPVFRAPLYGASKFAIAGFVRSIAPLEERYGIRVNAVAPGVVRTPLWSENPEKLANVDETKDAWVTPEEVAEAMLSCVEDENKQAGLLLEVGSGRTREVATFNDPGPDSAPEAGIMTSNSTVGDEEVHGFLESSDVWSRPSKL</sequence>
<dbReference type="PANTHER" id="PTHR44229:SF4">
    <property type="entry name" value="15-HYDROXYPROSTAGLANDIN DEHYDROGENASE [NAD(+)]"/>
    <property type="match status" value="1"/>
</dbReference>
<dbReference type="PRINTS" id="PR00080">
    <property type="entry name" value="SDRFAMILY"/>
</dbReference>
<dbReference type="Proteomes" id="UP000754883">
    <property type="component" value="Unassembled WGS sequence"/>
</dbReference>
<protein>
    <recommendedName>
        <fullName evidence="7">NAD(P)-binding protein</fullName>
    </recommendedName>
</protein>
<reference evidence="6" key="1">
    <citation type="submission" date="2019-06" db="EMBL/GenBank/DDBJ databases">
        <authorList>
            <person name="Broberg M."/>
        </authorList>
    </citation>
    <scope>NUCLEOTIDE SEQUENCE [LARGE SCALE GENOMIC DNA]</scope>
</reference>
<proteinExistence type="inferred from homology"/>
<keyword evidence="6" id="KW-1185">Reference proteome</keyword>
<evidence type="ECO:0000313" key="6">
    <source>
        <dbReference type="Proteomes" id="UP000754883"/>
    </source>
</evidence>
<name>A0A9N9UMR7_9HYPO</name>
<dbReference type="PROSITE" id="PS00061">
    <property type="entry name" value="ADH_SHORT"/>
    <property type="match status" value="1"/>
</dbReference>
<dbReference type="Gene3D" id="3.40.50.720">
    <property type="entry name" value="NAD(P)-binding Rossmann-like Domain"/>
    <property type="match status" value="1"/>
</dbReference>
<evidence type="ECO:0008006" key="7">
    <source>
        <dbReference type="Google" id="ProtNLM"/>
    </source>
</evidence>
<dbReference type="AlphaFoldDB" id="A0A9N9UMR7"/>
<dbReference type="EMBL" id="CABFNO020001508">
    <property type="protein sequence ID" value="CAG9993060.1"/>
    <property type="molecule type" value="Genomic_DNA"/>
</dbReference>
<dbReference type="GO" id="GO:0016616">
    <property type="term" value="F:oxidoreductase activity, acting on the CH-OH group of donors, NAD or NADP as acceptor"/>
    <property type="evidence" value="ECO:0007669"/>
    <property type="project" value="TreeGrafter"/>
</dbReference>
<dbReference type="FunFam" id="3.40.50.720:FF:000643">
    <property type="entry name" value="Short chain dehydrogenase/reductase family oxidoreductase, putative"/>
    <property type="match status" value="1"/>
</dbReference>
<keyword evidence="3" id="KW-0560">Oxidoreductase</keyword>
<dbReference type="InterPro" id="IPR036291">
    <property type="entry name" value="NAD(P)-bd_dom_sf"/>
</dbReference>
<gene>
    <name evidence="5" type="ORF">CBYS24578_00016892</name>
</gene>
<organism evidence="5 6">
    <name type="scientific">Clonostachys byssicola</name>
    <dbReference type="NCBI Taxonomy" id="160290"/>
    <lineage>
        <taxon>Eukaryota</taxon>
        <taxon>Fungi</taxon>
        <taxon>Dikarya</taxon>
        <taxon>Ascomycota</taxon>
        <taxon>Pezizomycotina</taxon>
        <taxon>Sordariomycetes</taxon>
        <taxon>Hypocreomycetidae</taxon>
        <taxon>Hypocreales</taxon>
        <taxon>Bionectriaceae</taxon>
        <taxon>Clonostachys</taxon>
    </lineage>
</organism>
<reference evidence="5 6" key="2">
    <citation type="submission" date="2021-10" db="EMBL/GenBank/DDBJ databases">
        <authorList>
            <person name="Piombo E."/>
        </authorList>
    </citation>
    <scope>NUCLEOTIDE SEQUENCE [LARGE SCALE GENOMIC DNA]</scope>
</reference>
<evidence type="ECO:0000256" key="3">
    <source>
        <dbReference type="ARBA" id="ARBA00023002"/>
    </source>
</evidence>
<dbReference type="Pfam" id="PF00106">
    <property type="entry name" value="adh_short"/>
    <property type="match status" value="1"/>
</dbReference>
<dbReference type="InterPro" id="IPR020904">
    <property type="entry name" value="Sc_DH/Rdtase_CS"/>
</dbReference>
<dbReference type="SUPFAM" id="SSF51735">
    <property type="entry name" value="NAD(P)-binding Rossmann-fold domains"/>
    <property type="match status" value="1"/>
</dbReference>
<dbReference type="InterPro" id="IPR002347">
    <property type="entry name" value="SDR_fam"/>
</dbReference>